<accession>A0ACD3AX51</accession>
<dbReference type="EMBL" id="ML208321">
    <property type="protein sequence ID" value="TFK69942.1"/>
    <property type="molecule type" value="Genomic_DNA"/>
</dbReference>
<gene>
    <name evidence="1" type="ORF">BDN72DRAFT_839712</name>
</gene>
<keyword evidence="2" id="KW-1185">Reference proteome</keyword>
<protein>
    <submittedName>
        <fullName evidence="1">Uncharacterized protein</fullName>
    </submittedName>
</protein>
<proteinExistence type="predicted"/>
<organism evidence="1 2">
    <name type="scientific">Pluteus cervinus</name>
    <dbReference type="NCBI Taxonomy" id="181527"/>
    <lineage>
        <taxon>Eukaryota</taxon>
        <taxon>Fungi</taxon>
        <taxon>Dikarya</taxon>
        <taxon>Basidiomycota</taxon>
        <taxon>Agaricomycotina</taxon>
        <taxon>Agaricomycetes</taxon>
        <taxon>Agaricomycetidae</taxon>
        <taxon>Agaricales</taxon>
        <taxon>Pluteineae</taxon>
        <taxon>Pluteaceae</taxon>
        <taxon>Pluteus</taxon>
    </lineage>
</organism>
<reference evidence="1 2" key="1">
    <citation type="journal article" date="2019" name="Nat. Ecol. Evol.">
        <title>Megaphylogeny resolves global patterns of mushroom evolution.</title>
        <authorList>
            <person name="Varga T."/>
            <person name="Krizsan K."/>
            <person name="Foldi C."/>
            <person name="Dima B."/>
            <person name="Sanchez-Garcia M."/>
            <person name="Sanchez-Ramirez S."/>
            <person name="Szollosi G.J."/>
            <person name="Szarkandi J.G."/>
            <person name="Papp V."/>
            <person name="Albert L."/>
            <person name="Andreopoulos W."/>
            <person name="Angelini C."/>
            <person name="Antonin V."/>
            <person name="Barry K.W."/>
            <person name="Bougher N.L."/>
            <person name="Buchanan P."/>
            <person name="Buyck B."/>
            <person name="Bense V."/>
            <person name="Catcheside P."/>
            <person name="Chovatia M."/>
            <person name="Cooper J."/>
            <person name="Damon W."/>
            <person name="Desjardin D."/>
            <person name="Finy P."/>
            <person name="Geml J."/>
            <person name="Haridas S."/>
            <person name="Hughes K."/>
            <person name="Justo A."/>
            <person name="Karasinski D."/>
            <person name="Kautmanova I."/>
            <person name="Kiss B."/>
            <person name="Kocsube S."/>
            <person name="Kotiranta H."/>
            <person name="LaButti K.M."/>
            <person name="Lechner B.E."/>
            <person name="Liimatainen K."/>
            <person name="Lipzen A."/>
            <person name="Lukacs Z."/>
            <person name="Mihaltcheva S."/>
            <person name="Morgado L.N."/>
            <person name="Niskanen T."/>
            <person name="Noordeloos M.E."/>
            <person name="Ohm R.A."/>
            <person name="Ortiz-Santana B."/>
            <person name="Ovrebo C."/>
            <person name="Racz N."/>
            <person name="Riley R."/>
            <person name="Savchenko A."/>
            <person name="Shiryaev A."/>
            <person name="Soop K."/>
            <person name="Spirin V."/>
            <person name="Szebenyi C."/>
            <person name="Tomsovsky M."/>
            <person name="Tulloss R.E."/>
            <person name="Uehling J."/>
            <person name="Grigoriev I.V."/>
            <person name="Vagvolgyi C."/>
            <person name="Papp T."/>
            <person name="Martin F.M."/>
            <person name="Miettinen O."/>
            <person name="Hibbett D.S."/>
            <person name="Nagy L.G."/>
        </authorList>
    </citation>
    <scope>NUCLEOTIDE SEQUENCE [LARGE SCALE GENOMIC DNA]</scope>
    <source>
        <strain evidence="1 2">NL-1719</strain>
    </source>
</reference>
<evidence type="ECO:0000313" key="2">
    <source>
        <dbReference type="Proteomes" id="UP000308600"/>
    </source>
</evidence>
<sequence length="334" mass="36405">MNITFDGTLGALLIGMNISTIFYGITCVQIFLYATCPRTSKDGWFLKTLVSVLLALDTVHQVTIFIGMYRFLVTDYLNPLQLIKDASTGPASLSFHTGLVCSDVLILLVQLYYTWRLWVFSISVSDGVRWLLTTSTLIFALISFATAMVIVVETGDPHSNFSSPLGNSGTAWKVCLPMGIACDAIITFGMLLNLHQSRSKIQSTNDGMNFLMMSIFNTGLLTIIVSIATLICFYALPSSNLAYGALGLIAPRCYLNSFLATLNSREYLREKMAVPINISFGGANWSSHTTGSVSPSRLESGLETGNEASMVPKVTSPVKVFFTSEKTVNRAESA</sequence>
<evidence type="ECO:0000313" key="1">
    <source>
        <dbReference type="EMBL" id="TFK69942.1"/>
    </source>
</evidence>
<name>A0ACD3AX51_9AGAR</name>
<dbReference type="Proteomes" id="UP000308600">
    <property type="component" value="Unassembled WGS sequence"/>
</dbReference>